<evidence type="ECO:0000256" key="7">
    <source>
        <dbReference type="ARBA" id="ARBA00023002"/>
    </source>
</evidence>
<dbReference type="CDD" id="cd02803">
    <property type="entry name" value="OYE_like_FMN_family"/>
    <property type="match status" value="1"/>
</dbReference>
<dbReference type="EMBL" id="CP046522">
    <property type="protein sequence ID" value="QGU95961.1"/>
    <property type="molecule type" value="Genomic_DNA"/>
</dbReference>
<dbReference type="Gene3D" id="3.40.50.720">
    <property type="entry name" value="NAD(P)-binding Rossmann-like Domain"/>
    <property type="match status" value="1"/>
</dbReference>
<evidence type="ECO:0000256" key="9">
    <source>
        <dbReference type="ARBA" id="ARBA00023014"/>
    </source>
</evidence>
<evidence type="ECO:0000259" key="11">
    <source>
        <dbReference type="Pfam" id="PF07992"/>
    </source>
</evidence>
<dbReference type="InterPro" id="IPR013785">
    <property type="entry name" value="Aldolase_TIM"/>
</dbReference>
<accession>A0A6I6F0C2</accession>
<evidence type="ECO:0000313" key="12">
    <source>
        <dbReference type="EMBL" id="QGU95961.1"/>
    </source>
</evidence>
<sequence length="645" mass="70178">MKYTKLFSKGNIGKLEIKNRIVMPAMGVSLAGWNGEASPELIRYYEERAKGGCGLIITEITCIDEEHGKGCANQLTITSPKHIPGLERLAKAVHKYDAKIFVQLHHPGRETHSFLMDGRDIVAPSPIPCKVCQEMPRELTTGEVEELVKKFVTAAKIAQTAGIDGVELHGAHGYLIDQFMSPYTNKRTDKYGGDFTGRMRFITEIIMGIRAICGKDFPISVRISADEFIEGGIDLELGVKIAQYLEGLGIDAVNVSNGIYESGSTIVEPSSYPQGWKKHLAKTVKSSIKIPVIAVGVIRKPDFAENLLEEGIMDFAAIGRGHLADAEWSKKASEGREEEIRPCLSCRYCFAELGKGGTIKCTVNPRTGRELEFNGFDNTGNGRCVAIIGGGPAGMESARVLAIRGFKPVIFEKANELGGSLNLANKPLNKEKIDWLLNNLKHQIKLLNVEVRLNTEPTIEDIKLLDPYAVFVATGATPIIPNLPGVNGSHVYTPVDILTGQVSFKDETVAVIGSGMTGCETAELIAHAGNKVILVEMQDGMGKDIETANRFDIIGKLSKLNVEMLTSHKLNSIANGSIELVNVETEEIISKSATKVVLSLGVKPETKMADSLLESFDNVKVLGDAKRAGRITEAIREGFEKAYVL</sequence>
<dbReference type="PRINTS" id="PR00368">
    <property type="entry name" value="FADPNR"/>
</dbReference>
<proteinExistence type="inferred from homology"/>
<dbReference type="Gene3D" id="3.50.50.60">
    <property type="entry name" value="FAD/NAD(P)-binding domain"/>
    <property type="match status" value="1"/>
</dbReference>
<dbReference type="GO" id="GO:0046872">
    <property type="term" value="F:metal ion binding"/>
    <property type="evidence" value="ECO:0007669"/>
    <property type="project" value="UniProtKB-KW"/>
</dbReference>
<comment type="cofactor">
    <cofactor evidence="1">
        <name>FMN</name>
        <dbReference type="ChEBI" id="CHEBI:58210"/>
    </cofactor>
</comment>
<dbReference type="AlphaFoldDB" id="A0A6I6F0C2"/>
<dbReference type="Gene3D" id="3.20.20.70">
    <property type="entry name" value="Aldolase class I"/>
    <property type="match status" value="1"/>
</dbReference>
<feature type="domain" description="FAD/NAD(P)-binding" evidence="11">
    <location>
        <begin position="385"/>
        <end position="611"/>
    </location>
</feature>
<comment type="cofactor">
    <cofactor evidence="2">
        <name>[4Fe-4S] cluster</name>
        <dbReference type="ChEBI" id="CHEBI:49883"/>
    </cofactor>
</comment>
<evidence type="ECO:0000256" key="5">
    <source>
        <dbReference type="ARBA" id="ARBA00022643"/>
    </source>
</evidence>
<keyword evidence="7" id="KW-0560">Oxidoreductase</keyword>
<keyword evidence="13" id="KW-1185">Reference proteome</keyword>
<dbReference type="InterPro" id="IPR023753">
    <property type="entry name" value="FAD/NAD-binding_dom"/>
</dbReference>
<dbReference type="Proteomes" id="UP000422764">
    <property type="component" value="Chromosome"/>
</dbReference>
<feature type="domain" description="NADH:flavin oxidoreductase/NADH oxidase N-terminal" evidence="10">
    <location>
        <begin position="6"/>
        <end position="338"/>
    </location>
</feature>
<evidence type="ECO:0000256" key="2">
    <source>
        <dbReference type="ARBA" id="ARBA00001966"/>
    </source>
</evidence>
<dbReference type="InterPro" id="IPR051793">
    <property type="entry name" value="NADH:flavin_oxidoreductase"/>
</dbReference>
<keyword evidence="8" id="KW-0408">Iron</keyword>
<evidence type="ECO:0000256" key="8">
    <source>
        <dbReference type="ARBA" id="ARBA00023004"/>
    </source>
</evidence>
<dbReference type="PRINTS" id="PR00411">
    <property type="entry name" value="PNDRDTASEI"/>
</dbReference>
<evidence type="ECO:0000256" key="1">
    <source>
        <dbReference type="ARBA" id="ARBA00001917"/>
    </source>
</evidence>
<comment type="similarity">
    <text evidence="3">In the N-terminal section; belongs to the NADH:flavin oxidoreductase/NADH oxidase family.</text>
</comment>
<dbReference type="PANTHER" id="PTHR42917:SF2">
    <property type="entry name" value="2,4-DIENOYL-COA REDUCTASE [(2E)-ENOYL-COA-PRODUCING]"/>
    <property type="match status" value="1"/>
</dbReference>
<keyword evidence="6" id="KW-0479">Metal-binding</keyword>
<dbReference type="GO" id="GO:0010181">
    <property type="term" value="F:FMN binding"/>
    <property type="evidence" value="ECO:0007669"/>
    <property type="project" value="InterPro"/>
</dbReference>
<evidence type="ECO:0000256" key="6">
    <source>
        <dbReference type="ARBA" id="ARBA00022723"/>
    </source>
</evidence>
<evidence type="ECO:0000313" key="13">
    <source>
        <dbReference type="Proteomes" id="UP000422764"/>
    </source>
</evidence>
<dbReference type="PANTHER" id="PTHR42917">
    <property type="entry name" value="2,4-DIENOYL-COA REDUCTASE"/>
    <property type="match status" value="1"/>
</dbReference>
<dbReference type="InterPro" id="IPR001155">
    <property type="entry name" value="OxRdtase_FMN_N"/>
</dbReference>
<dbReference type="Pfam" id="PF07992">
    <property type="entry name" value="Pyr_redox_2"/>
    <property type="match status" value="1"/>
</dbReference>
<dbReference type="InterPro" id="IPR036188">
    <property type="entry name" value="FAD/NAD-bd_sf"/>
</dbReference>
<keyword evidence="9" id="KW-0411">Iron-sulfur</keyword>
<evidence type="ECO:0000256" key="3">
    <source>
        <dbReference type="ARBA" id="ARBA00011048"/>
    </source>
</evidence>
<reference evidence="12 13" key="1">
    <citation type="submission" date="2019-12" db="EMBL/GenBank/DDBJ databases">
        <title>Genome sequenceing of Clostridium bovifaecis.</title>
        <authorList>
            <person name="Yao Y."/>
        </authorList>
    </citation>
    <scope>NUCLEOTIDE SEQUENCE [LARGE SCALE GENOMIC DNA]</scope>
    <source>
        <strain evidence="12 13">BXX</strain>
    </source>
</reference>
<dbReference type="GO" id="GO:0051536">
    <property type="term" value="F:iron-sulfur cluster binding"/>
    <property type="evidence" value="ECO:0007669"/>
    <property type="project" value="UniProtKB-KW"/>
</dbReference>
<dbReference type="GO" id="GO:0016491">
    <property type="term" value="F:oxidoreductase activity"/>
    <property type="evidence" value="ECO:0007669"/>
    <property type="project" value="UniProtKB-KW"/>
</dbReference>
<dbReference type="SUPFAM" id="SSF51971">
    <property type="entry name" value="Nucleotide-binding domain"/>
    <property type="match status" value="1"/>
</dbReference>
<organism evidence="12 13">
    <name type="scientific">Clostridium bovifaecis</name>
    <dbReference type="NCBI Taxonomy" id="2184719"/>
    <lineage>
        <taxon>Bacteria</taxon>
        <taxon>Bacillati</taxon>
        <taxon>Bacillota</taxon>
        <taxon>Clostridia</taxon>
        <taxon>Eubacteriales</taxon>
        <taxon>Clostridiaceae</taxon>
        <taxon>Clostridium</taxon>
    </lineage>
</organism>
<protein>
    <submittedName>
        <fullName evidence="12">NAD(P)-binding protein</fullName>
    </submittedName>
</protein>
<dbReference type="SUPFAM" id="SSF51395">
    <property type="entry name" value="FMN-linked oxidoreductases"/>
    <property type="match status" value="1"/>
</dbReference>
<keyword evidence="5" id="KW-0288">FMN</keyword>
<evidence type="ECO:0000259" key="10">
    <source>
        <dbReference type="Pfam" id="PF00724"/>
    </source>
</evidence>
<name>A0A6I6F0C2_9CLOT</name>
<evidence type="ECO:0000256" key="4">
    <source>
        <dbReference type="ARBA" id="ARBA00022630"/>
    </source>
</evidence>
<gene>
    <name evidence="12" type="ORF">GOM49_13460</name>
</gene>
<dbReference type="Pfam" id="PF00724">
    <property type="entry name" value="Oxidored_FMN"/>
    <property type="match status" value="1"/>
</dbReference>
<keyword evidence="4" id="KW-0285">Flavoprotein</keyword>